<dbReference type="AlphaFoldDB" id="H5SNQ3"/>
<proteinExistence type="predicted"/>
<evidence type="ECO:0000313" key="1">
    <source>
        <dbReference type="EMBL" id="BAL57789.1"/>
    </source>
</evidence>
<dbReference type="EMBL" id="AP011784">
    <property type="protein sequence ID" value="BAL57789.1"/>
    <property type="molecule type" value="Genomic_DNA"/>
</dbReference>
<name>H5SNQ3_9CREN</name>
<accession>H5SNQ3</accession>
<reference evidence="1" key="1">
    <citation type="journal article" date="2005" name="Environ. Microbiol.">
        <title>Genetic and functional properties of uncultivated thermophilic crenarchaeotes from a subsurface gold mine as revealed by analysis of genome fragments.</title>
        <authorList>
            <person name="Nunoura T."/>
            <person name="Hirayama H."/>
            <person name="Takami H."/>
            <person name="Oida H."/>
            <person name="Nishi S."/>
            <person name="Shimamura S."/>
            <person name="Suzuki Y."/>
            <person name="Inagaki F."/>
            <person name="Takai K."/>
            <person name="Nealson K.H."/>
            <person name="Horikoshi K."/>
        </authorList>
    </citation>
    <scope>NUCLEOTIDE SEQUENCE</scope>
</reference>
<gene>
    <name evidence="1" type="ORF">HGMM_F52D10C18</name>
</gene>
<reference evidence="1" key="2">
    <citation type="journal article" date="2012" name="PLoS ONE">
        <title>A Deeply Branching Thermophilic Bacterium with an Ancient Acetyl-CoA Pathway Dominates a Subsurface Ecosystem.</title>
        <authorList>
            <person name="Takami H."/>
            <person name="Noguchi H."/>
            <person name="Takaki Y."/>
            <person name="Uchiyama I."/>
            <person name="Toyoda A."/>
            <person name="Nishi S."/>
            <person name="Chee G.-J."/>
            <person name="Arai W."/>
            <person name="Nunoura T."/>
            <person name="Itoh T."/>
            <person name="Hattori M."/>
            <person name="Takai K."/>
        </authorList>
    </citation>
    <scope>NUCLEOTIDE SEQUENCE</scope>
</reference>
<protein>
    <submittedName>
        <fullName evidence="1">Uncharacterized protein</fullName>
    </submittedName>
</protein>
<organism evidence="1">
    <name type="scientific">uncultured crenarchaeote</name>
    <dbReference type="NCBI Taxonomy" id="29281"/>
    <lineage>
        <taxon>Archaea</taxon>
        <taxon>Thermoproteota</taxon>
        <taxon>environmental samples</taxon>
    </lineage>
</organism>
<sequence length="110" mass="12251">MAFSGMAWLVEVFVQGRGWTPLRQVFGHSGVVASFDEALSLGCMVVLKSVEKASRAVGASAGDVVGFRVMEVSEEPEPLPPMAVKWDDVRHRFFRRGSAYLLYKSWSWPD</sequence>